<evidence type="ECO:0008006" key="4">
    <source>
        <dbReference type="Google" id="ProtNLM"/>
    </source>
</evidence>
<evidence type="ECO:0000256" key="2">
    <source>
        <dbReference type="SAM" id="MobiDB-lite"/>
    </source>
</evidence>
<evidence type="ECO:0000256" key="1">
    <source>
        <dbReference type="SAM" id="Coils"/>
    </source>
</evidence>
<feature type="region of interest" description="Disordered" evidence="2">
    <location>
        <begin position="1"/>
        <end position="27"/>
    </location>
</feature>
<accession>A0A6C0IQY8</accession>
<reference evidence="3" key="1">
    <citation type="journal article" date="2020" name="Nature">
        <title>Giant virus diversity and host interactions through global metagenomics.</title>
        <authorList>
            <person name="Schulz F."/>
            <person name="Roux S."/>
            <person name="Paez-Espino D."/>
            <person name="Jungbluth S."/>
            <person name="Walsh D.A."/>
            <person name="Denef V.J."/>
            <person name="McMahon K.D."/>
            <person name="Konstantinidis K.T."/>
            <person name="Eloe-Fadrosh E.A."/>
            <person name="Kyrpides N.C."/>
            <person name="Woyke T."/>
        </authorList>
    </citation>
    <scope>NUCLEOTIDE SEQUENCE</scope>
    <source>
        <strain evidence="3">GVMAG-M-3300024261-37</strain>
    </source>
</reference>
<dbReference type="SUPFAM" id="SSF57667">
    <property type="entry name" value="beta-beta-alpha zinc fingers"/>
    <property type="match status" value="1"/>
</dbReference>
<proteinExistence type="predicted"/>
<feature type="coiled-coil region" evidence="1">
    <location>
        <begin position="102"/>
        <end position="151"/>
    </location>
</feature>
<sequence length="329" mass="37905">MSQKSNAKTPKSNAKTPKSNAKKVTPCKTDLAKVAEPLAKVAEKRTRKKIYMCENCNYSTKIISNYKKHILSKKHLKKVPQKVPQKEHAKNTQWFKSNPNELSNMRIKLDEYEKILEEKRRDKDRIAELEKKNMEIEIKYLKQTVDILESTKPATINSHNTTNSHNTNNISINMYINDHCQDAMNLDDFVNKIKFKLQDVFDGTFPIQNSVQKLFIKNLNELGPTQRPVHCTDMRRGKFLVNDKNDGWVKDDGEKIAQGVKKVQHKAIIDAYDAFDKQFKPPHPGKLQDKKDAIVNPLRSNIKKDTPKIIKELANVTNVKDAINQLDKS</sequence>
<keyword evidence="1" id="KW-0175">Coiled coil</keyword>
<dbReference type="AlphaFoldDB" id="A0A6C0IQY8"/>
<name>A0A6C0IQY8_9ZZZZ</name>
<dbReference type="InterPro" id="IPR036236">
    <property type="entry name" value="Znf_C2H2_sf"/>
</dbReference>
<feature type="compositionally biased region" description="Polar residues" evidence="2">
    <location>
        <begin position="1"/>
        <end position="19"/>
    </location>
</feature>
<organism evidence="3">
    <name type="scientific">viral metagenome</name>
    <dbReference type="NCBI Taxonomy" id="1070528"/>
    <lineage>
        <taxon>unclassified sequences</taxon>
        <taxon>metagenomes</taxon>
        <taxon>organismal metagenomes</taxon>
    </lineage>
</organism>
<dbReference type="EMBL" id="MN740232">
    <property type="protein sequence ID" value="QHT94836.1"/>
    <property type="molecule type" value="Genomic_DNA"/>
</dbReference>
<protein>
    <recommendedName>
        <fullName evidence="4">C2H2-type domain-containing protein</fullName>
    </recommendedName>
</protein>
<evidence type="ECO:0000313" key="3">
    <source>
        <dbReference type="EMBL" id="QHT94836.1"/>
    </source>
</evidence>